<dbReference type="EMBL" id="JBHLZU010000024">
    <property type="protein sequence ID" value="MFB9907812.1"/>
    <property type="molecule type" value="Genomic_DNA"/>
</dbReference>
<comment type="caution">
    <text evidence="1">The sequence shown here is derived from an EMBL/GenBank/DDBJ whole genome shotgun (WGS) entry which is preliminary data.</text>
</comment>
<dbReference type="RefSeq" id="WP_377858645.1">
    <property type="nucleotide sequence ID" value="NZ_JBHLZU010000024.1"/>
</dbReference>
<protein>
    <recommendedName>
        <fullName evidence="3">HEAT repeat domain-containing protein</fullName>
    </recommendedName>
</protein>
<evidence type="ECO:0000313" key="1">
    <source>
        <dbReference type="EMBL" id="MFB9907812.1"/>
    </source>
</evidence>
<gene>
    <name evidence="1" type="ORF">ACFFQA_28075</name>
</gene>
<evidence type="ECO:0000313" key="2">
    <source>
        <dbReference type="Proteomes" id="UP001589693"/>
    </source>
</evidence>
<keyword evidence="2" id="KW-1185">Reference proteome</keyword>
<name>A0ABV6A3S5_9PSEU</name>
<sequence length="198" mass="22970">MRHDDRPGNVDGRDDPEEWVVREWEGDEIPVRAGGFLDNMISGPDDNSYEKQLERGTMSWSLGDLGDILWMMVPELRPVISELAREEFEKAITYNRYLHELSRAELCDAVSAILLRSLRDLPVWRDTAVRCLTAMRRVIKDTGDDYRDTFANEIMNPVTFAGLWPALAELDPELIDVMRERPEWRGALEFCENFGHRQ</sequence>
<accession>A0ABV6A3S5</accession>
<evidence type="ECO:0008006" key="3">
    <source>
        <dbReference type="Google" id="ProtNLM"/>
    </source>
</evidence>
<dbReference type="Proteomes" id="UP001589693">
    <property type="component" value="Unassembled WGS sequence"/>
</dbReference>
<organism evidence="1 2">
    <name type="scientific">Allokutzneria oryzae</name>
    <dbReference type="NCBI Taxonomy" id="1378989"/>
    <lineage>
        <taxon>Bacteria</taxon>
        <taxon>Bacillati</taxon>
        <taxon>Actinomycetota</taxon>
        <taxon>Actinomycetes</taxon>
        <taxon>Pseudonocardiales</taxon>
        <taxon>Pseudonocardiaceae</taxon>
        <taxon>Allokutzneria</taxon>
    </lineage>
</organism>
<proteinExistence type="predicted"/>
<reference evidence="1 2" key="1">
    <citation type="submission" date="2024-09" db="EMBL/GenBank/DDBJ databases">
        <authorList>
            <person name="Sun Q."/>
            <person name="Mori K."/>
        </authorList>
    </citation>
    <scope>NUCLEOTIDE SEQUENCE [LARGE SCALE GENOMIC DNA]</scope>
    <source>
        <strain evidence="1 2">TBRC 7907</strain>
    </source>
</reference>